<sequence>MNQKKKLVSSDIACARSAIFFAKYIVGLRQFADKNLENPMPDPPCGENFGNSVRRKITKLDDFGIRHLT</sequence>
<reference evidence="1 2" key="1">
    <citation type="submission" date="2014-04" db="EMBL/GenBank/DDBJ databases">
        <authorList>
            <consortium name="DOE Joint Genome Institute"/>
            <person name="Kuo A."/>
            <person name="Gay G."/>
            <person name="Dore J."/>
            <person name="Kohler A."/>
            <person name="Nagy L.G."/>
            <person name="Floudas D."/>
            <person name="Copeland A."/>
            <person name="Barry K.W."/>
            <person name="Cichocki N."/>
            <person name="Veneault-Fourrey C."/>
            <person name="LaButti K."/>
            <person name="Lindquist E.A."/>
            <person name="Lipzen A."/>
            <person name="Lundell T."/>
            <person name="Morin E."/>
            <person name="Murat C."/>
            <person name="Sun H."/>
            <person name="Tunlid A."/>
            <person name="Henrissat B."/>
            <person name="Grigoriev I.V."/>
            <person name="Hibbett D.S."/>
            <person name="Martin F."/>
            <person name="Nordberg H.P."/>
            <person name="Cantor M.N."/>
            <person name="Hua S.X."/>
        </authorList>
    </citation>
    <scope>NUCLEOTIDE SEQUENCE [LARGE SCALE GENOMIC DNA]</scope>
    <source>
        <strain evidence="2">h7</strain>
    </source>
</reference>
<protein>
    <submittedName>
        <fullName evidence="1">Uncharacterized protein</fullName>
    </submittedName>
</protein>
<evidence type="ECO:0000313" key="2">
    <source>
        <dbReference type="Proteomes" id="UP000053424"/>
    </source>
</evidence>
<dbReference type="EMBL" id="KN831768">
    <property type="protein sequence ID" value="KIM49562.1"/>
    <property type="molecule type" value="Genomic_DNA"/>
</dbReference>
<dbReference type="AlphaFoldDB" id="A0A0C2Z8W9"/>
<evidence type="ECO:0000313" key="1">
    <source>
        <dbReference type="EMBL" id="KIM49562.1"/>
    </source>
</evidence>
<dbReference type="HOGENOM" id="CLU_2776185_0_0_1"/>
<keyword evidence="2" id="KW-1185">Reference proteome</keyword>
<proteinExistence type="predicted"/>
<gene>
    <name evidence="1" type="ORF">M413DRAFT_111636</name>
</gene>
<name>A0A0C2Z8W9_HEBCY</name>
<accession>A0A0C2Z8W9</accession>
<organism evidence="1 2">
    <name type="scientific">Hebeloma cylindrosporum</name>
    <dbReference type="NCBI Taxonomy" id="76867"/>
    <lineage>
        <taxon>Eukaryota</taxon>
        <taxon>Fungi</taxon>
        <taxon>Dikarya</taxon>
        <taxon>Basidiomycota</taxon>
        <taxon>Agaricomycotina</taxon>
        <taxon>Agaricomycetes</taxon>
        <taxon>Agaricomycetidae</taxon>
        <taxon>Agaricales</taxon>
        <taxon>Agaricineae</taxon>
        <taxon>Hymenogastraceae</taxon>
        <taxon>Hebeloma</taxon>
    </lineage>
</organism>
<reference evidence="2" key="2">
    <citation type="submission" date="2015-01" db="EMBL/GenBank/DDBJ databases">
        <title>Evolutionary Origins and Diversification of the Mycorrhizal Mutualists.</title>
        <authorList>
            <consortium name="DOE Joint Genome Institute"/>
            <consortium name="Mycorrhizal Genomics Consortium"/>
            <person name="Kohler A."/>
            <person name="Kuo A."/>
            <person name="Nagy L.G."/>
            <person name="Floudas D."/>
            <person name="Copeland A."/>
            <person name="Barry K.W."/>
            <person name="Cichocki N."/>
            <person name="Veneault-Fourrey C."/>
            <person name="LaButti K."/>
            <person name="Lindquist E.A."/>
            <person name="Lipzen A."/>
            <person name="Lundell T."/>
            <person name="Morin E."/>
            <person name="Murat C."/>
            <person name="Riley R."/>
            <person name="Ohm R."/>
            <person name="Sun H."/>
            <person name="Tunlid A."/>
            <person name="Henrissat B."/>
            <person name="Grigoriev I.V."/>
            <person name="Hibbett D.S."/>
            <person name="Martin F."/>
        </authorList>
    </citation>
    <scope>NUCLEOTIDE SEQUENCE [LARGE SCALE GENOMIC DNA]</scope>
    <source>
        <strain evidence="2">h7</strain>
    </source>
</reference>
<dbReference type="Proteomes" id="UP000053424">
    <property type="component" value="Unassembled WGS sequence"/>
</dbReference>